<evidence type="ECO:0000313" key="1">
    <source>
        <dbReference type="EMBL" id="CCA20799.1"/>
    </source>
</evidence>
<dbReference type="EMBL" id="FR824148">
    <property type="protein sequence ID" value="CCA20799.1"/>
    <property type="molecule type" value="Genomic_DNA"/>
</dbReference>
<sequence length="254" mass="29467">MKQLYLIMCLGIRVLGHSSIEEQRENVPLVIRPLASKLEGERSFNQIKYVNSLQELLEAMEKFTEVGTRLILEMPDEFLHSAIEASDFWKKVKELSIKPHSIQVFLKARSSHFLGGPLHYTVAFYSHEAWKDFYGSTGTSYEAFDYFTEGFPGKRFYIDFESSIKKNRALMDMVELIEPIQKKKLCRSFALQHSPRSTHETNPRAGTEDCRLEENPDCTVRAEGKSTNFVPLSKPELNQEFQVYRIRDELDENL</sequence>
<reference evidence="1" key="1">
    <citation type="journal article" date="2011" name="PLoS Biol.">
        <title>Gene gain and loss during evolution of obligate parasitism in the white rust pathogen of Arabidopsis thaliana.</title>
        <authorList>
            <person name="Kemen E."/>
            <person name="Gardiner A."/>
            <person name="Schultz-Larsen T."/>
            <person name="Kemen A.C."/>
            <person name="Balmuth A.L."/>
            <person name="Robert-Seilaniantz A."/>
            <person name="Bailey K."/>
            <person name="Holub E."/>
            <person name="Studholme D.J."/>
            <person name="Maclean D."/>
            <person name="Jones J.D."/>
        </authorList>
    </citation>
    <scope>NUCLEOTIDE SEQUENCE</scope>
</reference>
<organism evidence="1">
    <name type="scientific">Albugo laibachii Nc14</name>
    <dbReference type="NCBI Taxonomy" id="890382"/>
    <lineage>
        <taxon>Eukaryota</taxon>
        <taxon>Sar</taxon>
        <taxon>Stramenopiles</taxon>
        <taxon>Oomycota</taxon>
        <taxon>Peronosporomycetes</taxon>
        <taxon>Albuginales</taxon>
        <taxon>Albuginaceae</taxon>
        <taxon>Albugo</taxon>
    </lineage>
</organism>
<proteinExistence type="predicted"/>
<dbReference type="HOGENOM" id="CLU_1095906_0_0_1"/>
<dbReference type="AlphaFoldDB" id="F0WHS4"/>
<reference evidence="1" key="2">
    <citation type="submission" date="2011-02" db="EMBL/GenBank/DDBJ databases">
        <authorList>
            <person name="MacLean D."/>
        </authorList>
    </citation>
    <scope>NUCLEOTIDE SEQUENCE</scope>
</reference>
<protein>
    <submittedName>
        <fullName evidence="1">AlNc14C103G6131 protein</fullName>
    </submittedName>
</protein>
<name>F0WHS4_9STRA</name>
<accession>F0WHS4</accession>
<gene>
    <name evidence="1" type="primary">AlNc14C103G6131</name>
    <name evidence="1" type="ORF">ALNC14_069420</name>
</gene>